<dbReference type="PANTHER" id="PTHR24376">
    <property type="entry name" value="ZINC FINGER PROTEIN"/>
    <property type="match status" value="1"/>
</dbReference>
<feature type="binding site" evidence="10">
    <location>
        <position position="159"/>
    </location>
    <ligand>
        <name>Zn(2+)</name>
        <dbReference type="ChEBI" id="CHEBI:29105"/>
    </ligand>
</feature>
<accession>A0A9Q0S8M9</accession>
<dbReference type="InterPro" id="IPR013087">
    <property type="entry name" value="Znf_C2H2_type"/>
</dbReference>
<dbReference type="SMART" id="SM00692">
    <property type="entry name" value="DM3"/>
    <property type="match status" value="1"/>
</dbReference>
<proteinExistence type="predicted"/>
<dbReference type="Pfam" id="PF05485">
    <property type="entry name" value="THAP"/>
    <property type="match status" value="1"/>
</dbReference>
<feature type="domain" description="C2H2-type" evidence="12">
    <location>
        <begin position="658"/>
        <end position="680"/>
    </location>
</feature>
<dbReference type="SUPFAM" id="SSF57716">
    <property type="entry name" value="Glucocorticoid receptor-like (DNA-binding domain)"/>
    <property type="match status" value="2"/>
</dbReference>
<evidence type="ECO:0000259" key="13">
    <source>
        <dbReference type="PROSITE" id="PS50950"/>
    </source>
</evidence>
<keyword evidence="6 9" id="KW-0238">DNA-binding</keyword>
<feature type="domain" description="C2H2-type" evidence="12">
    <location>
        <begin position="540"/>
        <end position="567"/>
    </location>
</feature>
<evidence type="ECO:0000256" key="7">
    <source>
        <dbReference type="ARBA" id="ARBA00023242"/>
    </source>
</evidence>
<dbReference type="OrthoDB" id="5803930at2759"/>
<dbReference type="InterPro" id="IPR036236">
    <property type="entry name" value="Znf_C2H2_sf"/>
</dbReference>
<evidence type="ECO:0000259" key="14">
    <source>
        <dbReference type="PROSITE" id="PS51915"/>
    </source>
</evidence>
<feature type="domain" description="THAP-type" evidence="13">
    <location>
        <begin position="1"/>
        <end position="87"/>
    </location>
</feature>
<evidence type="ECO:0000313" key="15">
    <source>
        <dbReference type="EMBL" id="KAJ6649539.1"/>
    </source>
</evidence>
<evidence type="ECO:0000256" key="5">
    <source>
        <dbReference type="ARBA" id="ARBA00022833"/>
    </source>
</evidence>
<keyword evidence="16" id="KW-1185">Reference proteome</keyword>
<dbReference type="InterPro" id="IPR038441">
    <property type="entry name" value="THAP_Znf_sf"/>
</dbReference>
<evidence type="ECO:0000256" key="9">
    <source>
        <dbReference type="PROSITE-ProRule" id="PRU00309"/>
    </source>
</evidence>
<protein>
    <submittedName>
        <fullName evidence="15">Zinc finger protein</fullName>
    </submittedName>
</protein>
<dbReference type="Pfam" id="PF07776">
    <property type="entry name" value="zf-AD"/>
    <property type="match status" value="1"/>
</dbReference>
<keyword evidence="7" id="KW-0539">Nucleus</keyword>
<comment type="subcellular location">
    <subcellularLocation>
        <location evidence="1">Nucleus</location>
    </subcellularLocation>
</comment>
<dbReference type="GO" id="GO:0001228">
    <property type="term" value="F:DNA-binding transcription activator activity, RNA polymerase II-specific"/>
    <property type="evidence" value="ECO:0007669"/>
    <property type="project" value="TreeGrafter"/>
</dbReference>
<evidence type="ECO:0000256" key="2">
    <source>
        <dbReference type="ARBA" id="ARBA00022723"/>
    </source>
</evidence>
<sequence>MPKILKCCILGCHESSRNVMEEISFHRIPKDQVTRKQWIDFIRSKTNQSHVFSVHALVCSKHFEQDQFVERANGSRLLIKDAFPSIFPNERRDNFQSGWSDNDGDECGSPTSATIIDIVTSTCDQDNNDFVNIENAPVKLELSDNRVPRTRIDDPLNSCRFCLTTPASIQIDTSDTITDGEIATMYHTLTGIEFHVTEFYVPETICTTCRTKLKEAFDFREHLISMNSHWETIVKSEEAEETVERDTIEEIVTEPLELKSEIDISETDHNDNVGHRSESELIDQDENRYDERGEDENRRAQSVEDDKFIQSVEDFVKTVKPLKQSKLKKSQIPKPSGKLLTAKSAKLIAADQERLNLHSTWSPHSTQMLKRVNKWWRMMHDCNYCDAKDYITIEDMNKHLRLQHADLVKVTCDICKKVYSELKYLRKHMRYVHQTKQHECTICKKRFYYNYNLKSHMQHHNNEKTSICHFCGKFFSPTALHKHLKTCTHANQEKQRTGEITNKEQAAKYIRYYCHICVPAKRFNICSELTEHRRLFHNDFECPICRGWFSCSEALQNHLKTHSNKERKHACTLCASTFVRASHLEGHMRRKHSSNPKQISCDLCNYKCVESYELYGHKKHAHSNSKPYKCLHCEKSFSKEQAHKDHMLTSHDIGEYRYLCKECPKQFVNSAALIQHRGTHHNGVGNS</sequence>
<dbReference type="PROSITE" id="PS50157">
    <property type="entry name" value="ZINC_FINGER_C2H2_2"/>
    <property type="match status" value="7"/>
</dbReference>
<keyword evidence="2 10" id="KW-0479">Metal-binding</keyword>
<dbReference type="PROSITE" id="PS51915">
    <property type="entry name" value="ZAD"/>
    <property type="match status" value="1"/>
</dbReference>
<keyword evidence="3" id="KW-0677">Repeat</keyword>
<dbReference type="PROSITE" id="PS00028">
    <property type="entry name" value="ZINC_FINGER_C2H2_1"/>
    <property type="match status" value="6"/>
</dbReference>
<gene>
    <name evidence="15" type="primary">ZNF383_1</name>
    <name evidence="15" type="ORF">Bhyg_04775</name>
</gene>
<feature type="binding site" evidence="10">
    <location>
        <position position="162"/>
    </location>
    <ligand>
        <name>Zn(2+)</name>
        <dbReference type="ChEBI" id="CHEBI:29105"/>
    </ligand>
</feature>
<evidence type="ECO:0000313" key="16">
    <source>
        <dbReference type="Proteomes" id="UP001151699"/>
    </source>
</evidence>
<evidence type="ECO:0000256" key="8">
    <source>
        <dbReference type="PROSITE-ProRule" id="PRU00042"/>
    </source>
</evidence>
<feature type="domain" description="C2H2-type" evidence="12">
    <location>
        <begin position="438"/>
        <end position="465"/>
    </location>
</feature>
<name>A0A9Q0S8M9_9DIPT</name>
<dbReference type="EMBL" id="WJQU01000001">
    <property type="protein sequence ID" value="KAJ6649539.1"/>
    <property type="molecule type" value="Genomic_DNA"/>
</dbReference>
<evidence type="ECO:0000256" key="3">
    <source>
        <dbReference type="ARBA" id="ARBA00022737"/>
    </source>
</evidence>
<dbReference type="GO" id="GO:0008270">
    <property type="term" value="F:zinc ion binding"/>
    <property type="evidence" value="ECO:0007669"/>
    <property type="project" value="UniProtKB-UniRule"/>
</dbReference>
<feature type="domain" description="C2H2-type" evidence="12">
    <location>
        <begin position="410"/>
        <end position="438"/>
    </location>
</feature>
<feature type="domain" description="C2H2-type" evidence="12">
    <location>
        <begin position="628"/>
        <end position="651"/>
    </location>
</feature>
<dbReference type="SMART" id="SM00980">
    <property type="entry name" value="THAP"/>
    <property type="match status" value="1"/>
</dbReference>
<dbReference type="PROSITE" id="PS50950">
    <property type="entry name" value="ZF_THAP"/>
    <property type="match status" value="1"/>
</dbReference>
<dbReference type="SUPFAM" id="SSF57667">
    <property type="entry name" value="beta-beta-alpha zinc fingers"/>
    <property type="match status" value="3"/>
</dbReference>
<feature type="binding site" evidence="10">
    <location>
        <position position="206"/>
    </location>
    <ligand>
        <name>Zn(2+)</name>
        <dbReference type="ChEBI" id="CHEBI:29105"/>
    </ligand>
</feature>
<reference evidence="15" key="1">
    <citation type="submission" date="2022-07" db="EMBL/GenBank/DDBJ databases">
        <authorList>
            <person name="Trinca V."/>
            <person name="Uliana J.V.C."/>
            <person name="Torres T.T."/>
            <person name="Ward R.J."/>
            <person name="Monesi N."/>
        </authorList>
    </citation>
    <scope>NUCLEOTIDE SEQUENCE</scope>
    <source>
        <strain evidence="15">HSMRA1968</strain>
        <tissue evidence="15">Whole embryos</tissue>
    </source>
</reference>
<dbReference type="Proteomes" id="UP001151699">
    <property type="component" value="Chromosome A"/>
</dbReference>
<evidence type="ECO:0000256" key="6">
    <source>
        <dbReference type="ARBA" id="ARBA00023125"/>
    </source>
</evidence>
<evidence type="ECO:0000256" key="1">
    <source>
        <dbReference type="ARBA" id="ARBA00004123"/>
    </source>
</evidence>
<dbReference type="Pfam" id="PF13894">
    <property type="entry name" value="zf-C2H2_4"/>
    <property type="match status" value="1"/>
</dbReference>
<feature type="region of interest" description="Disordered" evidence="11">
    <location>
        <begin position="259"/>
        <end position="302"/>
    </location>
</feature>
<feature type="domain" description="ZAD" evidence="14">
    <location>
        <begin position="157"/>
        <end position="233"/>
    </location>
</feature>
<dbReference type="Pfam" id="PF00096">
    <property type="entry name" value="zf-C2H2"/>
    <property type="match status" value="3"/>
</dbReference>
<evidence type="ECO:0000256" key="11">
    <source>
        <dbReference type="SAM" id="MobiDB-lite"/>
    </source>
</evidence>
<dbReference type="AlphaFoldDB" id="A0A9Q0S8M9"/>
<dbReference type="Gene3D" id="3.30.160.60">
    <property type="entry name" value="Classic Zinc Finger"/>
    <property type="match status" value="5"/>
</dbReference>
<dbReference type="SMART" id="SM00868">
    <property type="entry name" value="zf-AD"/>
    <property type="match status" value="1"/>
</dbReference>
<dbReference type="GO" id="GO:0005634">
    <property type="term" value="C:nucleus"/>
    <property type="evidence" value="ECO:0007669"/>
    <property type="project" value="UniProtKB-SubCell"/>
</dbReference>
<dbReference type="GO" id="GO:0000978">
    <property type="term" value="F:RNA polymerase II cis-regulatory region sequence-specific DNA binding"/>
    <property type="evidence" value="ECO:0007669"/>
    <property type="project" value="TreeGrafter"/>
</dbReference>
<evidence type="ECO:0000256" key="4">
    <source>
        <dbReference type="ARBA" id="ARBA00022771"/>
    </source>
</evidence>
<dbReference type="InterPro" id="IPR006612">
    <property type="entry name" value="THAP_Znf"/>
</dbReference>
<dbReference type="SMART" id="SM00355">
    <property type="entry name" value="ZnF_C2H2"/>
    <property type="match status" value="11"/>
</dbReference>
<keyword evidence="4 8" id="KW-0863">Zinc-finger</keyword>
<comment type="caution">
    <text evidence="15">The sequence shown here is derived from an EMBL/GenBank/DDBJ whole genome shotgun (WGS) entry which is preliminary data.</text>
</comment>
<dbReference type="Gene3D" id="6.20.210.20">
    <property type="entry name" value="THAP domain"/>
    <property type="match status" value="1"/>
</dbReference>
<keyword evidence="5 10" id="KW-0862">Zinc</keyword>
<dbReference type="PANTHER" id="PTHR24376:SF243">
    <property type="entry name" value="C2H2-TYPE DOMAIN-CONTAINING PROTEIN"/>
    <property type="match status" value="1"/>
</dbReference>
<feature type="domain" description="C2H2-type" evidence="12">
    <location>
        <begin position="569"/>
        <end position="597"/>
    </location>
</feature>
<feature type="domain" description="C2H2-type" evidence="12">
    <location>
        <begin position="599"/>
        <end position="627"/>
    </location>
</feature>
<evidence type="ECO:0000259" key="12">
    <source>
        <dbReference type="PROSITE" id="PS50157"/>
    </source>
</evidence>
<organism evidence="15 16">
    <name type="scientific">Pseudolycoriella hygida</name>
    <dbReference type="NCBI Taxonomy" id="35572"/>
    <lineage>
        <taxon>Eukaryota</taxon>
        <taxon>Metazoa</taxon>
        <taxon>Ecdysozoa</taxon>
        <taxon>Arthropoda</taxon>
        <taxon>Hexapoda</taxon>
        <taxon>Insecta</taxon>
        <taxon>Pterygota</taxon>
        <taxon>Neoptera</taxon>
        <taxon>Endopterygota</taxon>
        <taxon>Diptera</taxon>
        <taxon>Nematocera</taxon>
        <taxon>Sciaroidea</taxon>
        <taxon>Sciaridae</taxon>
        <taxon>Pseudolycoriella</taxon>
    </lineage>
</organism>
<evidence type="ECO:0000256" key="10">
    <source>
        <dbReference type="PROSITE-ProRule" id="PRU01263"/>
    </source>
</evidence>
<feature type="binding site" evidence="10">
    <location>
        <position position="209"/>
    </location>
    <ligand>
        <name>Zn(2+)</name>
        <dbReference type="ChEBI" id="CHEBI:29105"/>
    </ligand>
</feature>
<dbReference type="InterPro" id="IPR012934">
    <property type="entry name" value="Znf_AD"/>
</dbReference>